<name>W7BHM0_9LIST</name>
<dbReference type="EMBL" id="AODE01000043">
    <property type="protein sequence ID" value="EUJ25372.1"/>
    <property type="molecule type" value="Genomic_DNA"/>
</dbReference>
<reference evidence="1 2" key="1">
    <citation type="journal article" date="2014" name="Int. J. Syst. Evol. Microbiol.">
        <title>Listeria floridensis sp. nov., Listeria aquatica sp. nov., Listeria cornellensis sp. nov., Listeria riparia sp. nov. and Listeria grandensis sp. nov., from agricultural and natural environments.</title>
        <authorList>
            <person name="den Bakker H.C."/>
            <person name="Warchocki S."/>
            <person name="Wright E.M."/>
            <person name="Allred A.F."/>
            <person name="Ahlstrom C."/>
            <person name="Manuel C.S."/>
            <person name="Stasiewicz M.J."/>
            <person name="Burrell A."/>
            <person name="Roof S."/>
            <person name="Strawn L."/>
            <person name="Fortes E.D."/>
            <person name="Nightingale K.K."/>
            <person name="Kephart D."/>
            <person name="Wiedmann M."/>
        </authorList>
    </citation>
    <scope>NUCLEOTIDE SEQUENCE [LARGE SCALE GENOMIC DNA]</scope>
    <source>
        <strain evidence="2">FSL F6-969</strain>
    </source>
</reference>
<dbReference type="AlphaFoldDB" id="W7BHM0"/>
<dbReference type="STRING" id="1265820.PCORN_17574"/>
<evidence type="ECO:0000313" key="1">
    <source>
        <dbReference type="EMBL" id="EUJ25372.1"/>
    </source>
</evidence>
<protein>
    <submittedName>
        <fullName evidence="1">Uncharacterized protein</fullName>
    </submittedName>
</protein>
<comment type="caution">
    <text evidence="1">The sequence shown here is derived from an EMBL/GenBank/DDBJ whole genome shotgun (WGS) entry which is preliminary data.</text>
</comment>
<evidence type="ECO:0000313" key="2">
    <source>
        <dbReference type="Proteomes" id="UP000019254"/>
    </source>
</evidence>
<organism evidence="1 2">
    <name type="scientific">Listeria cornellensis FSL F6-0969</name>
    <dbReference type="NCBI Taxonomy" id="1265820"/>
    <lineage>
        <taxon>Bacteria</taxon>
        <taxon>Bacillati</taxon>
        <taxon>Bacillota</taxon>
        <taxon>Bacilli</taxon>
        <taxon>Bacillales</taxon>
        <taxon>Listeriaceae</taxon>
        <taxon>Listeria</taxon>
    </lineage>
</organism>
<proteinExistence type="predicted"/>
<keyword evidence="2" id="KW-1185">Reference proteome</keyword>
<sequence>MKFSRSWLKGRQSHFMPLHIEVLKKLNTLSKNHNKAGSGGAAHGLHGNATYHEGGCLFFRGGRRGWKN</sequence>
<gene>
    <name evidence="1" type="ORF">PCORN_17574</name>
</gene>
<accession>W7BHM0</accession>
<dbReference type="Proteomes" id="UP000019254">
    <property type="component" value="Unassembled WGS sequence"/>
</dbReference>